<accession>A0A931D7Q2</accession>
<keyword evidence="3 5" id="KW-0689">Ribosomal protein</keyword>
<evidence type="ECO:0000313" key="9">
    <source>
        <dbReference type="EMBL" id="MBG6083947.1"/>
    </source>
</evidence>
<name>A0A931D7Q2_9MICC</name>
<comment type="caution">
    <text evidence="9">The sequence shown here is derived from an EMBL/GenBank/DDBJ whole genome shotgun (WGS) entry which is preliminary data.</text>
</comment>
<evidence type="ECO:0000256" key="2">
    <source>
        <dbReference type="ARBA" id="ARBA00022884"/>
    </source>
</evidence>
<protein>
    <recommendedName>
        <fullName evidence="5">Large ribosomal subunit protein bL25</fullName>
    </recommendedName>
    <alternativeName>
        <fullName evidence="5">General stress protein CTC</fullName>
    </alternativeName>
</protein>
<evidence type="ECO:0000256" key="6">
    <source>
        <dbReference type="SAM" id="MobiDB-lite"/>
    </source>
</evidence>
<dbReference type="NCBIfam" id="NF004131">
    <property type="entry name" value="PRK05618.2-1"/>
    <property type="match status" value="1"/>
</dbReference>
<keyword evidence="2 5" id="KW-0694">RNA-binding</keyword>
<evidence type="ECO:0000313" key="10">
    <source>
        <dbReference type="Proteomes" id="UP000625033"/>
    </source>
</evidence>
<dbReference type="Proteomes" id="UP000625033">
    <property type="component" value="Unassembled WGS sequence"/>
</dbReference>
<dbReference type="Gene3D" id="2.170.120.20">
    <property type="entry name" value="Ribosomal protein L25, beta domain"/>
    <property type="match status" value="1"/>
</dbReference>
<reference evidence="9" key="1">
    <citation type="submission" date="2020-11" db="EMBL/GenBank/DDBJ databases">
        <title>Sequencing the genomes of 1000 actinobacteria strains.</title>
        <authorList>
            <person name="Klenk H.-P."/>
        </authorList>
    </citation>
    <scope>NUCLEOTIDE SEQUENCE</scope>
    <source>
        <strain evidence="9">DSM 26152</strain>
    </source>
</reference>
<dbReference type="InterPro" id="IPR029751">
    <property type="entry name" value="Ribosomal_L25_dom"/>
</dbReference>
<dbReference type="InterPro" id="IPR011035">
    <property type="entry name" value="Ribosomal_bL25/Gln-tRNA_synth"/>
</dbReference>
<gene>
    <name evidence="5" type="primary">rplY</name>
    <name evidence="5" type="synonym">ctc</name>
    <name evidence="9" type="ORF">IW252_000714</name>
</gene>
<dbReference type="CDD" id="cd00495">
    <property type="entry name" value="Ribosomal_L25_TL5_CTC"/>
    <property type="match status" value="1"/>
</dbReference>
<evidence type="ECO:0000256" key="1">
    <source>
        <dbReference type="ARBA" id="ARBA00022730"/>
    </source>
</evidence>
<dbReference type="AlphaFoldDB" id="A0A931D7Q2"/>
<dbReference type="PANTHER" id="PTHR33284">
    <property type="entry name" value="RIBOSOMAL PROTEIN L25/GLN-TRNA SYNTHETASE, ANTI-CODON-BINDING DOMAIN-CONTAINING PROTEIN"/>
    <property type="match status" value="1"/>
</dbReference>
<organism evidence="9 10">
    <name type="scientific">Zhihengliuella flava</name>
    <dbReference type="NCBI Taxonomy" id="1285193"/>
    <lineage>
        <taxon>Bacteria</taxon>
        <taxon>Bacillati</taxon>
        <taxon>Actinomycetota</taxon>
        <taxon>Actinomycetes</taxon>
        <taxon>Micrococcales</taxon>
        <taxon>Micrococcaceae</taxon>
        <taxon>Zhihengliuella</taxon>
    </lineage>
</organism>
<comment type="subunit">
    <text evidence="5">Part of the 50S ribosomal subunit; part of the 5S rRNA/L5/L18/L25 subcomplex. Contacts the 5S rRNA. Binds to the 5S rRNA independently of L5 and L18.</text>
</comment>
<dbReference type="RefSeq" id="WP_196835327.1">
    <property type="nucleotide sequence ID" value="NZ_JADOTZ010000001.1"/>
</dbReference>
<dbReference type="PANTHER" id="PTHR33284:SF1">
    <property type="entry name" value="RIBOSOMAL PROTEIN L25_GLN-TRNA SYNTHETASE, ANTI-CODON-BINDING DOMAIN-CONTAINING PROTEIN"/>
    <property type="match status" value="1"/>
</dbReference>
<feature type="domain" description="Large ribosomal subunit protein bL25 L25" evidence="7">
    <location>
        <begin position="8"/>
        <end position="91"/>
    </location>
</feature>
<dbReference type="GO" id="GO:0008097">
    <property type="term" value="F:5S rRNA binding"/>
    <property type="evidence" value="ECO:0007669"/>
    <property type="project" value="InterPro"/>
</dbReference>
<evidence type="ECO:0000256" key="5">
    <source>
        <dbReference type="HAMAP-Rule" id="MF_01334"/>
    </source>
</evidence>
<keyword evidence="1 5" id="KW-0699">rRNA-binding</keyword>
<feature type="region of interest" description="Disordered" evidence="6">
    <location>
        <begin position="178"/>
        <end position="205"/>
    </location>
</feature>
<keyword evidence="4 5" id="KW-0687">Ribonucleoprotein</keyword>
<evidence type="ECO:0000259" key="8">
    <source>
        <dbReference type="Pfam" id="PF14693"/>
    </source>
</evidence>
<comment type="similarity">
    <text evidence="5">Belongs to the bacterial ribosomal protein bL25 family. CTC subfamily.</text>
</comment>
<dbReference type="InterPro" id="IPR001021">
    <property type="entry name" value="Ribosomal_bL25_long"/>
</dbReference>
<feature type="compositionally biased region" description="Low complexity" evidence="6">
    <location>
        <begin position="180"/>
        <end position="205"/>
    </location>
</feature>
<dbReference type="GO" id="GO:0003735">
    <property type="term" value="F:structural constituent of ribosome"/>
    <property type="evidence" value="ECO:0007669"/>
    <property type="project" value="InterPro"/>
</dbReference>
<dbReference type="InterPro" id="IPR020057">
    <property type="entry name" value="Ribosomal_bL25_b-dom"/>
</dbReference>
<comment type="function">
    <text evidence="5">This is one of the proteins that binds to the 5S RNA in the ribosome where it forms part of the central protuberance.</text>
</comment>
<dbReference type="InterPro" id="IPR020930">
    <property type="entry name" value="Ribosomal_uL5_bac-type"/>
</dbReference>
<dbReference type="InterPro" id="IPR020056">
    <property type="entry name" value="Rbsml_bL25/Gln-tRNA_synth_N"/>
</dbReference>
<dbReference type="NCBIfam" id="TIGR00731">
    <property type="entry name" value="bL25_bact_ctc"/>
    <property type="match status" value="1"/>
</dbReference>
<sequence length="205" mass="21788">MTDQIKLPVELRTEFGKGYARRARAAGKVPAVIYGHGSEPVHVLLPAHEGALALRHSNALLELDIEGKKQLVLAKDIQREPIRGFLVHVDLLVVKKGEKVSVDINVHTEGEIAPGGLLEQELFTVTVEAEATHLPEHVTLNVEGKEVGDVMHASDLVLPSGVELQIEDDAVVATVHAPRAETAASADDAAEGETTASAAEAESAE</sequence>
<dbReference type="Gene3D" id="2.40.240.10">
    <property type="entry name" value="Ribosomal Protein L25, Chain P"/>
    <property type="match status" value="1"/>
</dbReference>
<feature type="domain" description="Large ribosomal subunit protein bL25 beta" evidence="8">
    <location>
        <begin position="99"/>
        <end position="179"/>
    </location>
</feature>
<dbReference type="SUPFAM" id="SSF50715">
    <property type="entry name" value="Ribosomal protein L25-like"/>
    <property type="match status" value="1"/>
</dbReference>
<proteinExistence type="inferred from homology"/>
<dbReference type="Pfam" id="PF01386">
    <property type="entry name" value="Ribosomal_L25p"/>
    <property type="match status" value="1"/>
</dbReference>
<evidence type="ECO:0000256" key="4">
    <source>
        <dbReference type="ARBA" id="ARBA00023274"/>
    </source>
</evidence>
<dbReference type="HAMAP" id="MF_01334">
    <property type="entry name" value="Ribosomal_bL25_CTC"/>
    <property type="match status" value="1"/>
</dbReference>
<dbReference type="EMBL" id="JADOTZ010000001">
    <property type="protein sequence ID" value="MBG6083947.1"/>
    <property type="molecule type" value="Genomic_DNA"/>
</dbReference>
<evidence type="ECO:0000256" key="3">
    <source>
        <dbReference type="ARBA" id="ARBA00022980"/>
    </source>
</evidence>
<dbReference type="GO" id="GO:0022625">
    <property type="term" value="C:cytosolic large ribosomal subunit"/>
    <property type="evidence" value="ECO:0007669"/>
    <property type="project" value="TreeGrafter"/>
</dbReference>
<keyword evidence="10" id="KW-1185">Reference proteome</keyword>
<dbReference type="InterPro" id="IPR037121">
    <property type="entry name" value="Ribosomal_bL25_C"/>
</dbReference>
<dbReference type="Pfam" id="PF14693">
    <property type="entry name" value="Ribosomal_TL5_C"/>
    <property type="match status" value="1"/>
</dbReference>
<dbReference type="GO" id="GO:0006412">
    <property type="term" value="P:translation"/>
    <property type="evidence" value="ECO:0007669"/>
    <property type="project" value="UniProtKB-UniRule"/>
</dbReference>
<evidence type="ECO:0000259" key="7">
    <source>
        <dbReference type="Pfam" id="PF01386"/>
    </source>
</evidence>